<keyword evidence="2" id="KW-0001">2Fe-2S</keyword>
<dbReference type="EMBL" id="SACR01000004">
    <property type="protein sequence ID" value="RVU45486.1"/>
    <property type="molecule type" value="Genomic_DNA"/>
</dbReference>
<sequence>MSAALLPVRVARKAPEAEDICRLELVSAGGAPLPPFSAGAHIDVHLPGGLVRQYSLCNNPAEAGRYVLGVLREPASRGGSVAVHAHLNEGDELLISAPRNLFPLAEGASSHLLLAGGIGLTPLLAMAETLAARGEPFALHVAARHAGRVAFRERLQQGPLAPHTQLHLDDGPPAQRLDLPALLATPAAGQHLYVCGPAGFIAAVLDTARVQGWPEAQLHCEHFGAAPAAPGAAAERPFELRLARSQRVVMVSAQQTAAQALNAAGIFVPTSCEQGICGTCLTRVLEGECEHRDQYLEPEEQAANDQFLPCCSRARSAALVLDL</sequence>
<feature type="domain" description="FAD-binding FR-type" evidence="8">
    <location>
        <begin position="3"/>
        <end position="105"/>
    </location>
</feature>
<gene>
    <name evidence="9" type="ORF">EOE66_15335</name>
</gene>
<dbReference type="OrthoDB" id="370747at2"/>
<dbReference type="PANTHER" id="PTHR47354:SF1">
    <property type="entry name" value="CARNITINE MONOOXYGENASE REDUCTASE SUBUNIT"/>
    <property type="match status" value="1"/>
</dbReference>
<dbReference type="SUPFAM" id="SSF52343">
    <property type="entry name" value="Ferredoxin reductase-like, C-terminal NADP-linked domain"/>
    <property type="match status" value="1"/>
</dbReference>
<keyword evidence="1" id="KW-0285">Flavoprotein</keyword>
<dbReference type="InterPro" id="IPR036010">
    <property type="entry name" value="2Fe-2S_ferredoxin-like_sf"/>
</dbReference>
<dbReference type="InterPro" id="IPR017927">
    <property type="entry name" value="FAD-bd_FR_type"/>
</dbReference>
<evidence type="ECO:0000256" key="4">
    <source>
        <dbReference type="ARBA" id="ARBA00023002"/>
    </source>
</evidence>
<accession>A0A437RFE6</accession>
<dbReference type="Proteomes" id="UP000285575">
    <property type="component" value="Unassembled WGS sequence"/>
</dbReference>
<dbReference type="SUPFAM" id="SSF63380">
    <property type="entry name" value="Riboflavin synthase domain-like"/>
    <property type="match status" value="1"/>
</dbReference>
<dbReference type="Gene3D" id="2.40.30.10">
    <property type="entry name" value="Translation factors"/>
    <property type="match status" value="1"/>
</dbReference>
<dbReference type="GO" id="GO:0016491">
    <property type="term" value="F:oxidoreductase activity"/>
    <property type="evidence" value="ECO:0007669"/>
    <property type="project" value="UniProtKB-KW"/>
</dbReference>
<dbReference type="CDD" id="cd00207">
    <property type="entry name" value="fer2"/>
    <property type="match status" value="1"/>
</dbReference>
<evidence type="ECO:0000313" key="10">
    <source>
        <dbReference type="Proteomes" id="UP000285575"/>
    </source>
</evidence>
<name>A0A437RFE6_9BURK</name>
<reference evidence="9 10" key="1">
    <citation type="submission" date="2019-01" db="EMBL/GenBank/DDBJ databases">
        <authorList>
            <person name="Chen W.-M."/>
        </authorList>
    </citation>
    <scope>NUCLEOTIDE SEQUENCE [LARGE SCALE GENOMIC DNA]</scope>
    <source>
        <strain evidence="9 10">KYPY4</strain>
    </source>
</reference>
<dbReference type="InterPro" id="IPR006058">
    <property type="entry name" value="2Fe2S_fd_BS"/>
</dbReference>
<keyword evidence="3" id="KW-0479">Metal-binding</keyword>
<dbReference type="AlphaFoldDB" id="A0A437RFE6"/>
<evidence type="ECO:0000256" key="2">
    <source>
        <dbReference type="ARBA" id="ARBA00022714"/>
    </source>
</evidence>
<dbReference type="CDD" id="cd06185">
    <property type="entry name" value="PDR_like"/>
    <property type="match status" value="1"/>
</dbReference>
<keyword evidence="6" id="KW-0411">Iron-sulfur</keyword>
<dbReference type="PRINTS" id="PR00409">
    <property type="entry name" value="PHDIOXRDTASE"/>
</dbReference>
<feature type="domain" description="2Fe-2S ferredoxin-type" evidence="7">
    <location>
        <begin position="238"/>
        <end position="323"/>
    </location>
</feature>
<dbReference type="GO" id="GO:0046872">
    <property type="term" value="F:metal ion binding"/>
    <property type="evidence" value="ECO:0007669"/>
    <property type="project" value="UniProtKB-KW"/>
</dbReference>
<dbReference type="InterPro" id="IPR012675">
    <property type="entry name" value="Beta-grasp_dom_sf"/>
</dbReference>
<protein>
    <submittedName>
        <fullName evidence="9">Oxidoreductase</fullName>
    </submittedName>
</protein>
<comment type="caution">
    <text evidence="9">The sequence shown here is derived from an EMBL/GenBank/DDBJ whole genome shotgun (WGS) entry which is preliminary data.</text>
</comment>
<dbReference type="RefSeq" id="WP_128229574.1">
    <property type="nucleotide sequence ID" value="NZ_SACR01000004.1"/>
</dbReference>
<dbReference type="InterPro" id="IPR001041">
    <property type="entry name" value="2Fe-2S_ferredoxin-type"/>
</dbReference>
<evidence type="ECO:0000259" key="7">
    <source>
        <dbReference type="PROSITE" id="PS51085"/>
    </source>
</evidence>
<evidence type="ECO:0000259" key="8">
    <source>
        <dbReference type="PROSITE" id="PS51384"/>
    </source>
</evidence>
<dbReference type="InterPro" id="IPR050415">
    <property type="entry name" value="MRET"/>
</dbReference>
<dbReference type="InterPro" id="IPR017938">
    <property type="entry name" value="Riboflavin_synthase-like_b-brl"/>
</dbReference>
<dbReference type="PROSITE" id="PS51384">
    <property type="entry name" value="FAD_FR"/>
    <property type="match status" value="1"/>
</dbReference>
<dbReference type="Pfam" id="PF00111">
    <property type="entry name" value="Fer2"/>
    <property type="match status" value="1"/>
</dbReference>
<dbReference type="InterPro" id="IPR039261">
    <property type="entry name" value="FNR_nucleotide-bd"/>
</dbReference>
<proteinExistence type="predicted"/>
<evidence type="ECO:0000256" key="6">
    <source>
        <dbReference type="ARBA" id="ARBA00023014"/>
    </source>
</evidence>
<evidence type="ECO:0000313" key="9">
    <source>
        <dbReference type="EMBL" id="RVU45486.1"/>
    </source>
</evidence>
<dbReference type="PANTHER" id="PTHR47354">
    <property type="entry name" value="NADH OXIDOREDUCTASE HCR"/>
    <property type="match status" value="1"/>
</dbReference>
<evidence type="ECO:0000256" key="3">
    <source>
        <dbReference type="ARBA" id="ARBA00022723"/>
    </source>
</evidence>
<dbReference type="GO" id="GO:0051537">
    <property type="term" value="F:2 iron, 2 sulfur cluster binding"/>
    <property type="evidence" value="ECO:0007669"/>
    <property type="project" value="UniProtKB-KW"/>
</dbReference>
<dbReference type="Gene3D" id="3.10.20.30">
    <property type="match status" value="1"/>
</dbReference>
<evidence type="ECO:0000256" key="5">
    <source>
        <dbReference type="ARBA" id="ARBA00023004"/>
    </source>
</evidence>
<dbReference type="PROSITE" id="PS00197">
    <property type="entry name" value="2FE2S_FER_1"/>
    <property type="match status" value="1"/>
</dbReference>
<dbReference type="PROSITE" id="PS51085">
    <property type="entry name" value="2FE2S_FER_2"/>
    <property type="match status" value="1"/>
</dbReference>
<dbReference type="SUPFAM" id="SSF54292">
    <property type="entry name" value="2Fe-2S ferredoxin-like"/>
    <property type="match status" value="1"/>
</dbReference>
<keyword evidence="5" id="KW-0408">Iron</keyword>
<evidence type="ECO:0000256" key="1">
    <source>
        <dbReference type="ARBA" id="ARBA00022630"/>
    </source>
</evidence>
<keyword evidence="4" id="KW-0560">Oxidoreductase</keyword>
<dbReference type="Gene3D" id="3.40.50.80">
    <property type="entry name" value="Nucleotide-binding domain of ferredoxin-NADP reductase (FNR) module"/>
    <property type="match status" value="1"/>
</dbReference>
<keyword evidence="10" id="KW-1185">Reference proteome</keyword>
<organism evidence="9 10">
    <name type="scientific">Rubrivivax rivuli</name>
    <dbReference type="NCBI Taxonomy" id="1862385"/>
    <lineage>
        <taxon>Bacteria</taxon>
        <taxon>Pseudomonadati</taxon>
        <taxon>Pseudomonadota</taxon>
        <taxon>Betaproteobacteria</taxon>
        <taxon>Burkholderiales</taxon>
        <taxon>Sphaerotilaceae</taxon>
        <taxon>Rubrivivax</taxon>
    </lineage>
</organism>